<name>A0AAF0T1J3_9EURY</name>
<organism evidence="3 4">
    <name type="scientific">Natrinema thermotolerans</name>
    <dbReference type="NCBI Taxonomy" id="121872"/>
    <lineage>
        <taxon>Archaea</taxon>
        <taxon>Methanobacteriati</taxon>
        <taxon>Methanobacteriota</taxon>
        <taxon>Stenosarchaea group</taxon>
        <taxon>Halobacteria</taxon>
        <taxon>Halobacteriales</taxon>
        <taxon>Natrialbaceae</taxon>
        <taxon>Natrinema</taxon>
    </lineage>
</organism>
<keyword evidence="1" id="KW-0808">Transferase</keyword>
<dbReference type="PANTHER" id="PTHR46401">
    <property type="entry name" value="GLYCOSYLTRANSFERASE WBBK-RELATED"/>
    <property type="match status" value="1"/>
</dbReference>
<dbReference type="GeneID" id="84216104"/>
<dbReference type="CDD" id="cd03801">
    <property type="entry name" value="GT4_PimA-like"/>
    <property type="match status" value="1"/>
</dbReference>
<dbReference type="EMBL" id="CP101873">
    <property type="protein sequence ID" value="WMT08118.1"/>
    <property type="molecule type" value="Genomic_DNA"/>
</dbReference>
<accession>A0AAF0T1J3</accession>
<evidence type="ECO:0000313" key="4">
    <source>
        <dbReference type="Proteomes" id="UP001224926"/>
    </source>
</evidence>
<dbReference type="Gene3D" id="3.40.50.2000">
    <property type="entry name" value="Glycogen Phosphorylase B"/>
    <property type="match status" value="1"/>
</dbReference>
<keyword evidence="4" id="KW-1185">Reference proteome</keyword>
<sequence length="308" mass="34587">MGDLLRLIDGDVVYASKPRMTSYGLGLLKSRLNGQPLLLDIDDWETQFDQFETFSTPYIERIPRLINFNSFYYTRALESVTDLADGLTVSNSLLQQRFGGQIIRHVRDTEKFSPSRHSKVSCRKEFDIPSEDIVILFFGTPRPHKGVEKLIEAVNLIGNKRVRLLIIGGDNSDYTASLNQTTNDRVDIRGYQPFDSIPKWYAASDIACIPQQRTEASKGQIPAKLFDAMAMGVPIVTTAVSDIPEIVGDGGLVVEPSDTNELYQSLQTLVDDPDRRTELGQIARSRCIEKYSLRTVRPKIEALVESVI</sequence>
<evidence type="ECO:0000313" key="3">
    <source>
        <dbReference type="EMBL" id="WMT08118.1"/>
    </source>
</evidence>
<gene>
    <name evidence="3" type="ORF">NP511_00435</name>
    <name evidence="2" type="ORF">NP511_19150</name>
</gene>
<dbReference type="AlphaFoldDB" id="A0AAF0T1J3"/>
<dbReference type="EMBL" id="CP101873">
    <property type="protein sequence ID" value="WMT07486.1"/>
    <property type="molecule type" value="Genomic_DNA"/>
</dbReference>
<proteinExistence type="predicted"/>
<dbReference type="PANTHER" id="PTHR46401:SF2">
    <property type="entry name" value="GLYCOSYLTRANSFERASE WBBK-RELATED"/>
    <property type="match status" value="1"/>
</dbReference>
<dbReference type="Pfam" id="PF13692">
    <property type="entry name" value="Glyco_trans_1_4"/>
    <property type="match status" value="1"/>
</dbReference>
<reference evidence="3 4" key="1">
    <citation type="submission" date="2022-07" db="EMBL/GenBank/DDBJ databases">
        <title>Two temperate virus in Haloterrigena jeotgali A29.</title>
        <authorList>
            <person name="Deng X."/>
        </authorList>
    </citation>
    <scope>NUCLEOTIDE SEQUENCE [LARGE SCALE GENOMIC DNA]</scope>
    <source>
        <strain evidence="3 4">A29</strain>
    </source>
</reference>
<protein>
    <submittedName>
        <fullName evidence="3">Glycosyltransferase family 4 protein</fullName>
    </submittedName>
</protein>
<evidence type="ECO:0000256" key="1">
    <source>
        <dbReference type="ARBA" id="ARBA00022679"/>
    </source>
</evidence>
<dbReference type="RefSeq" id="WP_158413762.1">
    <property type="nucleotide sequence ID" value="NZ_CP101873.1"/>
</dbReference>
<dbReference type="SUPFAM" id="SSF53756">
    <property type="entry name" value="UDP-Glycosyltransferase/glycogen phosphorylase"/>
    <property type="match status" value="1"/>
</dbReference>
<dbReference type="Proteomes" id="UP001224926">
    <property type="component" value="Chromosome"/>
</dbReference>
<evidence type="ECO:0000313" key="2">
    <source>
        <dbReference type="EMBL" id="WMT07486.1"/>
    </source>
</evidence>
<dbReference type="GO" id="GO:0016757">
    <property type="term" value="F:glycosyltransferase activity"/>
    <property type="evidence" value="ECO:0007669"/>
    <property type="project" value="TreeGrafter"/>
</dbReference>